<gene>
    <name evidence="2" type="ordered locus">Bcell_3941</name>
</gene>
<keyword evidence="1" id="KW-0812">Transmembrane</keyword>
<evidence type="ECO:0000313" key="3">
    <source>
        <dbReference type="Proteomes" id="UP000001401"/>
    </source>
</evidence>
<proteinExistence type="predicted"/>
<evidence type="ECO:0000313" key="2">
    <source>
        <dbReference type="EMBL" id="ADU32175.1"/>
    </source>
</evidence>
<dbReference type="AlphaFoldDB" id="E6TVP7"/>
<dbReference type="EMBL" id="CP002394">
    <property type="protein sequence ID" value="ADU32175.1"/>
    <property type="molecule type" value="Genomic_DNA"/>
</dbReference>
<dbReference type="KEGG" id="bco:Bcell_3941"/>
<evidence type="ECO:0000256" key="1">
    <source>
        <dbReference type="SAM" id="Phobius"/>
    </source>
</evidence>
<dbReference type="Proteomes" id="UP000001401">
    <property type="component" value="Chromosome"/>
</dbReference>
<sequence length="88" mass="9924">MNVNSEKSKDKLKEGLVYTSGILGCALFLIGIFFNIQMLTISGAILALSHKLFYLKEDWKNSSKRTLFSLIMLIFFVVVIIAVNIGFF</sequence>
<dbReference type="RefSeq" id="WP_013490505.1">
    <property type="nucleotide sequence ID" value="NC_014829.1"/>
</dbReference>
<keyword evidence="1" id="KW-0472">Membrane</keyword>
<feature type="transmembrane region" description="Helical" evidence="1">
    <location>
        <begin position="67"/>
        <end position="87"/>
    </location>
</feature>
<dbReference type="HOGENOM" id="CLU_2462597_0_0_9"/>
<reference evidence="2" key="1">
    <citation type="submission" date="2010-12" db="EMBL/GenBank/DDBJ databases">
        <title>Complete sequence of Bacillus cellulosilyticus DSM 2522.</title>
        <authorList>
            <consortium name="US DOE Joint Genome Institute"/>
            <person name="Lucas S."/>
            <person name="Copeland A."/>
            <person name="Lapidus A."/>
            <person name="Cheng J.-F."/>
            <person name="Bruce D."/>
            <person name="Goodwin L."/>
            <person name="Pitluck S."/>
            <person name="Chertkov O."/>
            <person name="Detter J.C."/>
            <person name="Han C."/>
            <person name="Tapia R."/>
            <person name="Land M."/>
            <person name="Hauser L."/>
            <person name="Jeffries C."/>
            <person name="Kyrpides N."/>
            <person name="Ivanova N."/>
            <person name="Mikhailova N."/>
            <person name="Brumm P."/>
            <person name="Mead D."/>
            <person name="Woyke T."/>
        </authorList>
    </citation>
    <scope>NUCLEOTIDE SEQUENCE [LARGE SCALE GENOMIC DNA]</scope>
    <source>
        <strain evidence="2">DSM 2522</strain>
    </source>
</reference>
<feature type="transmembrane region" description="Helical" evidence="1">
    <location>
        <begin position="20"/>
        <end position="46"/>
    </location>
</feature>
<accession>E6TVP7</accession>
<dbReference type="PROSITE" id="PS51257">
    <property type="entry name" value="PROKAR_LIPOPROTEIN"/>
    <property type="match status" value="1"/>
</dbReference>
<name>E6TVP7_EVAC2</name>
<protein>
    <submittedName>
        <fullName evidence="2">Uncharacterized protein</fullName>
    </submittedName>
</protein>
<keyword evidence="1" id="KW-1133">Transmembrane helix</keyword>
<keyword evidence="3" id="KW-1185">Reference proteome</keyword>
<organism evidence="2 3">
    <name type="scientific">Evansella cellulosilytica (strain ATCC 21833 / DSM 2522 / FERM P-1141 / JCM 9156 / N-4)</name>
    <name type="common">Bacillus cellulosilyticus</name>
    <dbReference type="NCBI Taxonomy" id="649639"/>
    <lineage>
        <taxon>Bacteria</taxon>
        <taxon>Bacillati</taxon>
        <taxon>Bacillota</taxon>
        <taxon>Bacilli</taxon>
        <taxon>Bacillales</taxon>
        <taxon>Bacillaceae</taxon>
        <taxon>Evansella</taxon>
    </lineage>
</organism>